<sequence length="31" mass="3416">MLELSGGDPTVPCIVVDGRYQQSGWGKPRRL</sequence>
<evidence type="ECO:0000313" key="1">
    <source>
        <dbReference type="EMBL" id="CBH74293.1"/>
    </source>
</evidence>
<protein>
    <submittedName>
        <fullName evidence="1">Uncharacterized protein</fullName>
    </submittedName>
</protein>
<proteinExistence type="predicted"/>
<reference evidence="1" key="1">
    <citation type="submission" date="2009-10" db="EMBL/GenBank/DDBJ databases">
        <title>Diversity of trophic interactions inside an arsenic-rich microbial ecosystem.</title>
        <authorList>
            <person name="Bertin P.N."/>
            <person name="Heinrich-Salmeron A."/>
            <person name="Pelletier E."/>
            <person name="Goulhen-Chollet F."/>
            <person name="Arsene-Ploetze F."/>
            <person name="Gallien S."/>
            <person name="Calteau A."/>
            <person name="Vallenet D."/>
            <person name="Casiot C."/>
            <person name="Chane-Woon-Ming B."/>
            <person name="Giloteaux L."/>
            <person name="Barakat M."/>
            <person name="Bonnefoy V."/>
            <person name="Bruneel O."/>
            <person name="Chandler M."/>
            <person name="Cleiss J."/>
            <person name="Duran R."/>
            <person name="Elbaz-Poulichet F."/>
            <person name="Fonknechten N."/>
            <person name="Lauga B."/>
            <person name="Mornico D."/>
            <person name="Ortet P."/>
            <person name="Schaeffer C."/>
            <person name="Siguier P."/>
            <person name="Alexander Thil Smith A."/>
            <person name="Van Dorsselaer A."/>
            <person name="Weissenbach J."/>
            <person name="Medigue C."/>
            <person name="Le Paslier D."/>
        </authorList>
    </citation>
    <scope>NUCLEOTIDE SEQUENCE</scope>
</reference>
<gene>
    <name evidence="1" type="ORF">CARN1_2180</name>
</gene>
<comment type="caution">
    <text evidence="1">The sequence shown here is derived from an EMBL/GenBank/DDBJ whole genome shotgun (WGS) entry which is preliminary data.</text>
</comment>
<dbReference type="AlphaFoldDB" id="E6PCV9"/>
<name>E6PCV9_9ZZZZ</name>
<dbReference type="EMBL" id="CABL01000001">
    <property type="protein sequence ID" value="CBH74293.1"/>
    <property type="molecule type" value="Genomic_DNA"/>
</dbReference>
<organism evidence="1">
    <name type="scientific">mine drainage metagenome</name>
    <dbReference type="NCBI Taxonomy" id="410659"/>
    <lineage>
        <taxon>unclassified sequences</taxon>
        <taxon>metagenomes</taxon>
        <taxon>ecological metagenomes</taxon>
    </lineage>
</organism>
<accession>E6PCV9</accession>